<dbReference type="FunFam" id="3.30.200.20:FF:000042">
    <property type="entry name" value="Aurora kinase A"/>
    <property type="match status" value="1"/>
</dbReference>
<feature type="compositionally biased region" description="Acidic residues" evidence="10">
    <location>
        <begin position="327"/>
        <end position="339"/>
    </location>
</feature>
<dbReference type="OMA" id="SETCHEL"/>
<feature type="region of interest" description="Disordered" evidence="10">
    <location>
        <begin position="327"/>
        <end position="367"/>
    </location>
</feature>
<feature type="binding site" evidence="9">
    <location>
        <position position="73"/>
    </location>
    <ligand>
        <name>ATP</name>
        <dbReference type="ChEBI" id="CHEBI:30616"/>
    </ligand>
</feature>
<keyword evidence="4 9" id="KW-0547">Nucleotide-binding</keyword>
<evidence type="ECO:0000256" key="4">
    <source>
        <dbReference type="ARBA" id="ARBA00022741"/>
    </source>
</evidence>
<dbReference type="Proteomes" id="UP000007819">
    <property type="component" value="Chromosome A3"/>
</dbReference>
<evidence type="ECO:0000259" key="11">
    <source>
        <dbReference type="PROSITE" id="PS50011"/>
    </source>
</evidence>
<dbReference type="InterPro" id="IPR000719">
    <property type="entry name" value="Prot_kinase_dom"/>
</dbReference>
<dbReference type="KEGG" id="api:100169043"/>
<comment type="catalytic activity">
    <reaction evidence="7">
        <text>L-threonyl-[protein] + ATP = O-phospho-L-threonyl-[protein] + ADP + H(+)</text>
        <dbReference type="Rhea" id="RHEA:46608"/>
        <dbReference type="Rhea" id="RHEA-COMP:11060"/>
        <dbReference type="Rhea" id="RHEA-COMP:11605"/>
        <dbReference type="ChEBI" id="CHEBI:15378"/>
        <dbReference type="ChEBI" id="CHEBI:30013"/>
        <dbReference type="ChEBI" id="CHEBI:30616"/>
        <dbReference type="ChEBI" id="CHEBI:61977"/>
        <dbReference type="ChEBI" id="CHEBI:456216"/>
        <dbReference type="EC" id="2.7.11.1"/>
    </reaction>
</comment>
<dbReference type="GO" id="GO:0007224">
    <property type="term" value="P:smoothened signaling pathway"/>
    <property type="evidence" value="ECO:0007669"/>
    <property type="project" value="TreeGrafter"/>
</dbReference>
<feature type="domain" description="Protein kinase" evidence="11">
    <location>
        <begin position="40"/>
        <end position="292"/>
    </location>
</feature>
<dbReference type="OrthoDB" id="266718at2759"/>
<dbReference type="CTD" id="32855"/>
<dbReference type="SUPFAM" id="SSF56112">
    <property type="entry name" value="Protein kinase-like (PK-like)"/>
    <property type="match status" value="1"/>
</dbReference>
<evidence type="ECO:0000256" key="3">
    <source>
        <dbReference type="ARBA" id="ARBA00022679"/>
    </source>
</evidence>
<dbReference type="Pfam" id="PF00069">
    <property type="entry name" value="Pkinase"/>
    <property type="match status" value="1"/>
</dbReference>
<dbReference type="PROSITE" id="PS50011">
    <property type="entry name" value="PROTEIN_KINASE_DOM"/>
    <property type="match status" value="1"/>
</dbReference>
<sequence>MNMNGNFWRREPSICTADEVPYPRMEPEERLACWAENHNYRLGEKIGEGSFGKVFKALHKETNQIVAFKFIFKLDKLKTLQQEVDIQQKLHHPNIVKMIESFGNENGIALVMEFVPRSLKEIIENEGILSEERTQVIICHLVSALHYLHQKNILHRDLKPPNILLDNNDVAKLCDFGLARFMLTGTQVLTQASLKGTPLYMAPEVINSPVIPPIYNHNADLWSLGCIAYHLLCGKPPFDTKCLMHLVQMMKDQPIIWPDTVSAVCQNFLEQLLQKNPLQRLTWPGLLEHEFLKNKVYMIDMDQNEEIDVSTEFDNIVSPLNSMKINEEEEEDLEEEEGDKELSDSSSGHDFTSIEDTTEEDLRSSQSGWCSETCHELDVGCDKSNSTNDITNSNDFMSEEWIVFLRQSASEVVSGNITSMTQKSFILVVLSPLKSGTTSSKLLHYVVTVLAIPFVTPNVQQTEKDLITQIYIETQVIPCLMQAFSNAIKSPARNCVSPAPPDSIGIQELGSLESVLLLVEGLCLDKPMECLKQFSESIYFLKILPLLQKCLSLSHGNTHLVTNTLAVLILTLIYLPCNINLVQDVVLGKHLEGRISNVELHKLLRNTEDPSIRERTCVLLLHMTRLDPNCLLEIWHQTLTNDIEFLKSDPCPNVVQAAIYASELLKKTQFYQVETEQ</sequence>
<evidence type="ECO:0000256" key="6">
    <source>
        <dbReference type="ARBA" id="ARBA00022840"/>
    </source>
</evidence>
<evidence type="ECO:0000256" key="5">
    <source>
        <dbReference type="ARBA" id="ARBA00022777"/>
    </source>
</evidence>
<proteinExistence type="predicted"/>
<dbReference type="InterPro" id="IPR017441">
    <property type="entry name" value="Protein_kinase_ATP_BS"/>
</dbReference>
<dbReference type="AlphaFoldDB" id="A0A8R1W194"/>
<evidence type="ECO:0000256" key="9">
    <source>
        <dbReference type="PROSITE-ProRule" id="PRU10141"/>
    </source>
</evidence>
<comment type="catalytic activity">
    <reaction evidence="8">
        <text>L-seryl-[protein] + ATP = O-phospho-L-seryl-[protein] + ADP + H(+)</text>
        <dbReference type="Rhea" id="RHEA:17989"/>
        <dbReference type="Rhea" id="RHEA-COMP:9863"/>
        <dbReference type="Rhea" id="RHEA-COMP:11604"/>
        <dbReference type="ChEBI" id="CHEBI:15378"/>
        <dbReference type="ChEBI" id="CHEBI:29999"/>
        <dbReference type="ChEBI" id="CHEBI:30616"/>
        <dbReference type="ChEBI" id="CHEBI:83421"/>
        <dbReference type="ChEBI" id="CHEBI:456216"/>
        <dbReference type="EC" id="2.7.11.1"/>
    </reaction>
</comment>
<dbReference type="InterPro" id="IPR011009">
    <property type="entry name" value="Kinase-like_dom_sf"/>
</dbReference>
<dbReference type="GO" id="GO:0004674">
    <property type="term" value="F:protein serine/threonine kinase activity"/>
    <property type="evidence" value="ECO:0007669"/>
    <property type="project" value="UniProtKB-KW"/>
</dbReference>
<dbReference type="PANTHER" id="PTHR22983">
    <property type="entry name" value="PROTEIN KINASE RELATED"/>
    <property type="match status" value="1"/>
</dbReference>
<dbReference type="SUPFAM" id="SSF48371">
    <property type="entry name" value="ARM repeat"/>
    <property type="match status" value="1"/>
</dbReference>
<keyword evidence="5" id="KW-0418">Kinase</keyword>
<evidence type="ECO:0000256" key="10">
    <source>
        <dbReference type="SAM" id="MobiDB-lite"/>
    </source>
</evidence>
<protein>
    <recommendedName>
        <fullName evidence="1">non-specific serine/threonine protein kinase</fullName>
        <ecNumber evidence="1">2.7.11.1</ecNumber>
    </recommendedName>
</protein>
<dbReference type="InterPro" id="IPR008271">
    <property type="entry name" value="Ser/Thr_kinase_AS"/>
</dbReference>
<dbReference type="PROSITE" id="PS00107">
    <property type="entry name" value="PROTEIN_KINASE_ATP"/>
    <property type="match status" value="1"/>
</dbReference>
<keyword evidence="2" id="KW-0723">Serine/threonine-protein kinase</keyword>
<evidence type="ECO:0000256" key="2">
    <source>
        <dbReference type="ARBA" id="ARBA00022527"/>
    </source>
</evidence>
<dbReference type="GO" id="GO:0005524">
    <property type="term" value="F:ATP binding"/>
    <property type="evidence" value="ECO:0007669"/>
    <property type="project" value="UniProtKB-UniRule"/>
</dbReference>
<dbReference type="PANTHER" id="PTHR22983:SF6">
    <property type="entry name" value="SERINE_THREONINE-PROTEIN KINASE 36"/>
    <property type="match status" value="1"/>
</dbReference>
<evidence type="ECO:0000256" key="1">
    <source>
        <dbReference type="ARBA" id="ARBA00012513"/>
    </source>
</evidence>
<reference evidence="13" key="1">
    <citation type="submission" date="2010-06" db="EMBL/GenBank/DDBJ databases">
        <authorList>
            <person name="Jiang H."/>
            <person name="Abraham K."/>
            <person name="Ali S."/>
            <person name="Alsbrooks S.L."/>
            <person name="Anim B.N."/>
            <person name="Anosike U.S."/>
            <person name="Attaway T."/>
            <person name="Bandaranaike D.P."/>
            <person name="Battles P.K."/>
            <person name="Bell S.N."/>
            <person name="Bell A.V."/>
            <person name="Beltran B."/>
            <person name="Bickham C."/>
            <person name="Bustamante Y."/>
            <person name="Caleb T."/>
            <person name="Canada A."/>
            <person name="Cardenas V."/>
            <person name="Carter K."/>
            <person name="Chacko J."/>
            <person name="Chandrabose M.N."/>
            <person name="Chavez D."/>
            <person name="Chavez A."/>
            <person name="Chen L."/>
            <person name="Chu H.-S."/>
            <person name="Claassen K.J."/>
            <person name="Cockrell R."/>
            <person name="Collins M."/>
            <person name="Cooper J.A."/>
            <person name="Cree A."/>
            <person name="Curry S.M."/>
            <person name="Da Y."/>
            <person name="Dao M.D."/>
            <person name="Das B."/>
            <person name="Davila M.-L."/>
            <person name="Davy-Carroll L."/>
            <person name="Denson S."/>
            <person name="Dinh H."/>
            <person name="Ebong V.E."/>
            <person name="Edwards J.R."/>
            <person name="Egan A."/>
            <person name="El-Daye J."/>
            <person name="Escobedo L."/>
            <person name="Fernandez S."/>
            <person name="Fernando P.R."/>
            <person name="Flagg N."/>
            <person name="Forbes L.D."/>
            <person name="Fowler R.G."/>
            <person name="Fu Q."/>
            <person name="Gabisi R.A."/>
            <person name="Ganer J."/>
            <person name="Garbino Pronczuk A."/>
            <person name="Garcia R.M."/>
            <person name="Garner T."/>
            <person name="Garrett T.E."/>
            <person name="Gonzalez D.A."/>
            <person name="Hamid H."/>
            <person name="Hawkins E.S."/>
            <person name="Hirani K."/>
            <person name="Hogues M.E."/>
            <person name="Hollins B."/>
            <person name="Hsiao C.-H."/>
            <person name="Jabil R."/>
            <person name="James M.L."/>
            <person name="Jhangiani S.N."/>
            <person name="Johnson B."/>
            <person name="Johnson Q."/>
            <person name="Joshi V."/>
            <person name="Kalu J.B."/>
            <person name="Kam C."/>
            <person name="Kashfia A."/>
            <person name="Keebler J."/>
            <person name="Kisamo H."/>
            <person name="Kovar C.L."/>
            <person name="Lago L.A."/>
            <person name="Lai C.-Y."/>
            <person name="Laidlaw J."/>
            <person name="Lara F."/>
            <person name="Le T.-K."/>
            <person name="Lee S.L."/>
            <person name="Legall F.H."/>
            <person name="Lemon S.J."/>
            <person name="Lewis L.R."/>
            <person name="Li B."/>
            <person name="Liu Y."/>
            <person name="Liu Y.-S."/>
            <person name="Lopez J."/>
            <person name="Lozado R.J."/>
            <person name="Lu J."/>
            <person name="Madu R.C."/>
            <person name="Maheshwari M."/>
            <person name="Maheshwari R."/>
            <person name="Malloy K."/>
            <person name="Martinez E."/>
            <person name="Mathew T."/>
            <person name="Mercado I.C."/>
            <person name="Mercado C."/>
            <person name="Meyer B."/>
            <person name="Montgomery K."/>
            <person name="Morgan M.B."/>
            <person name="Munidasa M."/>
            <person name="Nazareth L.V."/>
            <person name="Nelson J."/>
            <person name="Ng B.M."/>
            <person name="Nguyen N.B."/>
            <person name="Nguyen P.Q."/>
            <person name="Nguyen T."/>
            <person name="Obregon M."/>
            <person name="Okwuonu G.O."/>
            <person name="Onwere C.G."/>
            <person name="Orozco G."/>
            <person name="Parra A."/>
            <person name="Patel S."/>
            <person name="Patil S."/>
            <person name="Perez A."/>
            <person name="Perez Y."/>
            <person name="Pham C."/>
            <person name="Primus E.L."/>
            <person name="Pu L.-L."/>
            <person name="Puazo M."/>
            <person name="Qin X."/>
            <person name="Quiroz J.B."/>
            <person name="Reese J."/>
            <person name="Richards S."/>
            <person name="Rives C.M."/>
            <person name="Robberts R."/>
            <person name="Ruiz S.J."/>
            <person name="Ruiz M.J."/>
            <person name="Santibanez J."/>
            <person name="Schneider B.W."/>
            <person name="Sisson I."/>
            <person name="Smith M."/>
            <person name="Sodergren E."/>
            <person name="Song X.-Z."/>
            <person name="Song B.B."/>
            <person name="Summersgill H."/>
            <person name="Thelus R."/>
            <person name="Thornton R.D."/>
            <person name="Trejos Z.Y."/>
            <person name="Usmani K."/>
            <person name="Vattathil S."/>
            <person name="Villasana D."/>
            <person name="Walker D.L."/>
            <person name="Wang S."/>
            <person name="Wang K."/>
            <person name="White C.S."/>
            <person name="Williams A.C."/>
            <person name="Williamson J."/>
            <person name="Wilson K."/>
            <person name="Woghiren I.O."/>
            <person name="Woodworth J.R."/>
            <person name="Worley K.C."/>
            <person name="Wright R.A."/>
            <person name="Wu W."/>
            <person name="Young L."/>
            <person name="Zhang L."/>
            <person name="Zhang J."/>
            <person name="Zhu Y."/>
            <person name="Muzny D.M."/>
            <person name="Weinstock G."/>
            <person name="Gibbs R.A."/>
        </authorList>
    </citation>
    <scope>NUCLEOTIDE SEQUENCE [LARGE SCALE GENOMIC DNA]</scope>
    <source>
        <strain evidence="13">LSR1</strain>
    </source>
</reference>
<name>A0A8R1W194_ACYPI</name>
<evidence type="ECO:0000256" key="7">
    <source>
        <dbReference type="ARBA" id="ARBA00047899"/>
    </source>
</evidence>
<keyword evidence="13" id="KW-1185">Reference proteome</keyword>
<dbReference type="PROSITE" id="PS00108">
    <property type="entry name" value="PROTEIN_KINASE_ST"/>
    <property type="match status" value="1"/>
</dbReference>
<dbReference type="GeneID" id="100169043"/>
<dbReference type="FunFam" id="1.10.510.10:FF:000571">
    <property type="entry name" value="Maternal embryonic leucine zipper kinase"/>
    <property type="match status" value="1"/>
</dbReference>
<evidence type="ECO:0000256" key="8">
    <source>
        <dbReference type="ARBA" id="ARBA00048679"/>
    </source>
</evidence>
<dbReference type="InterPro" id="IPR016024">
    <property type="entry name" value="ARM-type_fold"/>
</dbReference>
<dbReference type="EC" id="2.7.11.1" evidence="1"/>
<organism evidence="12 13">
    <name type="scientific">Acyrthosiphon pisum</name>
    <name type="common">Pea aphid</name>
    <dbReference type="NCBI Taxonomy" id="7029"/>
    <lineage>
        <taxon>Eukaryota</taxon>
        <taxon>Metazoa</taxon>
        <taxon>Ecdysozoa</taxon>
        <taxon>Arthropoda</taxon>
        <taxon>Hexapoda</taxon>
        <taxon>Insecta</taxon>
        <taxon>Pterygota</taxon>
        <taxon>Neoptera</taxon>
        <taxon>Paraneoptera</taxon>
        <taxon>Hemiptera</taxon>
        <taxon>Sternorrhyncha</taxon>
        <taxon>Aphidomorpha</taxon>
        <taxon>Aphidoidea</taxon>
        <taxon>Aphididae</taxon>
        <taxon>Macrosiphini</taxon>
        <taxon>Acyrthosiphon</taxon>
    </lineage>
</organism>
<dbReference type="RefSeq" id="XP_001948330.1">
    <property type="nucleotide sequence ID" value="XM_001948295.4"/>
</dbReference>
<keyword evidence="3" id="KW-0808">Transferase</keyword>
<reference evidence="12" key="2">
    <citation type="submission" date="2022-06" db="UniProtKB">
        <authorList>
            <consortium name="EnsemblMetazoa"/>
        </authorList>
    </citation>
    <scope>IDENTIFICATION</scope>
</reference>
<accession>A0A8R1W194</accession>
<dbReference type="Gene3D" id="1.10.510.10">
    <property type="entry name" value="Transferase(Phosphotransferase) domain 1"/>
    <property type="match status" value="1"/>
</dbReference>
<dbReference type="EnsemblMetazoa" id="XM_001948295.5">
    <property type="protein sequence ID" value="XP_001948330.1"/>
    <property type="gene ID" value="LOC100169043"/>
</dbReference>
<evidence type="ECO:0000313" key="13">
    <source>
        <dbReference type="Proteomes" id="UP000007819"/>
    </source>
</evidence>
<dbReference type="GO" id="GO:0005737">
    <property type="term" value="C:cytoplasm"/>
    <property type="evidence" value="ECO:0007669"/>
    <property type="project" value="TreeGrafter"/>
</dbReference>
<keyword evidence="6 9" id="KW-0067">ATP-binding</keyword>
<dbReference type="SMART" id="SM00220">
    <property type="entry name" value="S_TKc"/>
    <property type="match status" value="1"/>
</dbReference>
<evidence type="ECO:0000313" key="12">
    <source>
        <dbReference type="EnsemblMetazoa" id="XP_001948330.1"/>
    </source>
</evidence>